<dbReference type="GO" id="GO:0016887">
    <property type="term" value="F:ATP hydrolysis activity"/>
    <property type="evidence" value="ECO:0007669"/>
    <property type="project" value="InterPro"/>
</dbReference>
<evidence type="ECO:0000256" key="8">
    <source>
        <dbReference type="ARBA" id="ARBA00023026"/>
    </source>
</evidence>
<dbReference type="FunFam" id="1.20.1560.10:FF:000061">
    <property type="entry name" value="ATP-binding cassette transporter YOR1"/>
    <property type="match status" value="1"/>
</dbReference>
<dbReference type="PROSITE" id="PS00211">
    <property type="entry name" value="ABC_TRANSPORTER_1"/>
    <property type="match status" value="1"/>
</dbReference>
<feature type="domain" description="ABC transporter" evidence="12">
    <location>
        <begin position="518"/>
        <end position="748"/>
    </location>
</feature>
<protein>
    <recommendedName>
        <fullName evidence="16">ABC protein</fullName>
    </recommendedName>
</protein>
<accession>A0A0C3QF31</accession>
<evidence type="ECO:0000313" key="15">
    <source>
        <dbReference type="Proteomes" id="UP000054248"/>
    </source>
</evidence>
<dbReference type="FunFam" id="1.20.1560.10:FF:000010">
    <property type="entry name" value="Multidrug resistance-associated ABC transporter"/>
    <property type="match status" value="1"/>
</dbReference>
<feature type="domain" description="ABC transmembrane type-1" evidence="13">
    <location>
        <begin position="833"/>
        <end position="1108"/>
    </location>
</feature>
<feature type="transmembrane region" description="Helical" evidence="11">
    <location>
        <begin position="314"/>
        <end position="334"/>
    </location>
</feature>
<evidence type="ECO:0000256" key="7">
    <source>
        <dbReference type="ARBA" id="ARBA00022989"/>
    </source>
</evidence>
<dbReference type="GO" id="GO:0016020">
    <property type="term" value="C:membrane"/>
    <property type="evidence" value="ECO:0007669"/>
    <property type="project" value="UniProtKB-SubCell"/>
</dbReference>
<evidence type="ECO:0000259" key="12">
    <source>
        <dbReference type="PROSITE" id="PS50893"/>
    </source>
</evidence>
<dbReference type="Pfam" id="PF00664">
    <property type="entry name" value="ABC_membrane"/>
    <property type="match status" value="2"/>
</dbReference>
<feature type="domain" description="ABC transmembrane type-1" evidence="13">
    <location>
        <begin position="165"/>
        <end position="454"/>
    </location>
</feature>
<dbReference type="SUPFAM" id="SSF52540">
    <property type="entry name" value="P-loop containing nucleoside triphosphate hydrolases"/>
    <property type="match status" value="2"/>
</dbReference>
<keyword evidence="6" id="KW-0067">ATP-binding</keyword>
<dbReference type="Gene3D" id="1.20.1560.10">
    <property type="entry name" value="ABC transporter type 1, transmembrane domain"/>
    <property type="match status" value="2"/>
</dbReference>
<dbReference type="STRING" id="1051891.A0A0C3QF31"/>
<dbReference type="InterPro" id="IPR027417">
    <property type="entry name" value="P-loop_NTPase"/>
</dbReference>
<dbReference type="PANTHER" id="PTHR24223">
    <property type="entry name" value="ATP-BINDING CASSETTE SUB-FAMILY C"/>
    <property type="match status" value="1"/>
</dbReference>
<keyword evidence="3" id="KW-0813">Transport</keyword>
<evidence type="ECO:0000256" key="5">
    <source>
        <dbReference type="ARBA" id="ARBA00022741"/>
    </source>
</evidence>
<evidence type="ECO:0000256" key="3">
    <source>
        <dbReference type="ARBA" id="ARBA00022448"/>
    </source>
</evidence>
<keyword evidence="7 11" id="KW-1133">Transmembrane helix</keyword>
<feature type="domain" description="ABC transporter" evidence="12">
    <location>
        <begin position="1148"/>
        <end position="1398"/>
    </location>
</feature>
<dbReference type="SUPFAM" id="SSF90123">
    <property type="entry name" value="ABC transporter transmembrane region"/>
    <property type="match status" value="2"/>
</dbReference>
<reference evidence="15" key="2">
    <citation type="submission" date="2015-01" db="EMBL/GenBank/DDBJ databases">
        <title>Evolutionary Origins and Diversification of the Mycorrhizal Mutualists.</title>
        <authorList>
            <consortium name="DOE Joint Genome Institute"/>
            <consortium name="Mycorrhizal Genomics Consortium"/>
            <person name="Kohler A."/>
            <person name="Kuo A."/>
            <person name="Nagy L.G."/>
            <person name="Floudas D."/>
            <person name="Copeland A."/>
            <person name="Barry K.W."/>
            <person name="Cichocki N."/>
            <person name="Veneault-Fourrey C."/>
            <person name="LaButti K."/>
            <person name="Lindquist E.A."/>
            <person name="Lipzen A."/>
            <person name="Lundell T."/>
            <person name="Morin E."/>
            <person name="Murat C."/>
            <person name="Riley R."/>
            <person name="Ohm R."/>
            <person name="Sun H."/>
            <person name="Tunlid A."/>
            <person name="Henrissat B."/>
            <person name="Grigoriev I.V."/>
            <person name="Hibbett D.S."/>
            <person name="Martin F."/>
        </authorList>
    </citation>
    <scope>NUCLEOTIDE SEQUENCE [LARGE SCALE GENOMIC DNA]</scope>
    <source>
        <strain evidence="15">MUT 4182</strain>
    </source>
</reference>
<dbReference type="OrthoDB" id="6500128at2759"/>
<dbReference type="GO" id="GO:0140359">
    <property type="term" value="F:ABC-type transporter activity"/>
    <property type="evidence" value="ECO:0007669"/>
    <property type="project" value="InterPro"/>
</dbReference>
<comment type="similarity">
    <text evidence="2">Belongs to the ABC transporter superfamily. ABCC family. Conjugate transporter (TC 3.A.1.208) subfamily.</text>
</comment>
<feature type="transmembrane region" description="Helical" evidence="11">
    <location>
        <begin position="828"/>
        <end position="854"/>
    </location>
</feature>
<keyword evidence="8" id="KW-0843">Virulence</keyword>
<dbReference type="Proteomes" id="UP000054248">
    <property type="component" value="Unassembled WGS sequence"/>
</dbReference>
<feature type="transmembrane region" description="Helical" evidence="11">
    <location>
        <begin position="285"/>
        <end position="308"/>
    </location>
</feature>
<evidence type="ECO:0000313" key="14">
    <source>
        <dbReference type="EMBL" id="KIO29900.1"/>
    </source>
</evidence>
<feature type="region of interest" description="Disordered" evidence="10">
    <location>
        <begin position="495"/>
        <end position="537"/>
    </location>
</feature>
<dbReference type="PROSITE" id="PS50893">
    <property type="entry name" value="ABC_TRANSPORTER_2"/>
    <property type="match status" value="2"/>
</dbReference>
<dbReference type="InterPro" id="IPR050173">
    <property type="entry name" value="ABC_transporter_C-like"/>
</dbReference>
<reference evidence="14 15" key="1">
    <citation type="submission" date="2014-04" db="EMBL/GenBank/DDBJ databases">
        <authorList>
            <consortium name="DOE Joint Genome Institute"/>
            <person name="Kuo A."/>
            <person name="Girlanda M."/>
            <person name="Perotto S."/>
            <person name="Kohler A."/>
            <person name="Nagy L.G."/>
            <person name="Floudas D."/>
            <person name="Copeland A."/>
            <person name="Barry K.W."/>
            <person name="Cichocki N."/>
            <person name="Veneault-Fourrey C."/>
            <person name="LaButti K."/>
            <person name="Lindquist E.A."/>
            <person name="Lipzen A."/>
            <person name="Lundell T."/>
            <person name="Morin E."/>
            <person name="Murat C."/>
            <person name="Sun H."/>
            <person name="Tunlid A."/>
            <person name="Henrissat B."/>
            <person name="Grigoriev I.V."/>
            <person name="Hibbett D.S."/>
            <person name="Martin F."/>
            <person name="Nordberg H.P."/>
            <person name="Cantor M.N."/>
            <person name="Hua S.X."/>
        </authorList>
    </citation>
    <scope>NUCLEOTIDE SEQUENCE [LARGE SCALE GENOMIC DNA]</scope>
    <source>
        <strain evidence="14 15">MUT 4182</strain>
    </source>
</reference>
<dbReference type="FunFam" id="3.40.50.300:FF:000997">
    <property type="entry name" value="Multidrug resistance-associated protein 1"/>
    <property type="match status" value="1"/>
</dbReference>
<keyword evidence="9 11" id="KW-0472">Membrane</keyword>
<dbReference type="InterPro" id="IPR017871">
    <property type="entry name" value="ABC_transporter-like_CS"/>
</dbReference>
<dbReference type="InterPro" id="IPR036640">
    <property type="entry name" value="ABC1_TM_sf"/>
</dbReference>
<dbReference type="PROSITE" id="PS50929">
    <property type="entry name" value="ABC_TM1F"/>
    <property type="match status" value="2"/>
</dbReference>
<dbReference type="EMBL" id="KN822977">
    <property type="protein sequence ID" value="KIO29900.1"/>
    <property type="molecule type" value="Genomic_DNA"/>
</dbReference>
<dbReference type="PANTHER" id="PTHR24223:SF456">
    <property type="entry name" value="MULTIDRUG RESISTANCE-ASSOCIATED PROTEIN LETHAL(2)03659"/>
    <property type="match status" value="1"/>
</dbReference>
<comment type="subcellular location">
    <subcellularLocation>
        <location evidence="1">Membrane</location>
        <topology evidence="1">Multi-pass membrane protein</topology>
    </subcellularLocation>
</comment>
<feature type="transmembrane region" description="Helical" evidence="11">
    <location>
        <begin position="866"/>
        <end position="892"/>
    </location>
</feature>
<dbReference type="CDD" id="cd18597">
    <property type="entry name" value="ABC_6TM_YOR1_D1_like"/>
    <property type="match status" value="1"/>
</dbReference>
<keyword evidence="15" id="KW-1185">Reference proteome</keyword>
<evidence type="ECO:0000259" key="13">
    <source>
        <dbReference type="PROSITE" id="PS50929"/>
    </source>
</evidence>
<dbReference type="CDD" id="cd18606">
    <property type="entry name" value="ABC_6TM_YOR1_D2_like"/>
    <property type="match status" value="1"/>
</dbReference>
<evidence type="ECO:0000256" key="1">
    <source>
        <dbReference type="ARBA" id="ARBA00004141"/>
    </source>
</evidence>
<feature type="transmembrane region" description="Helical" evidence="11">
    <location>
        <begin position="1057"/>
        <end position="1076"/>
    </location>
</feature>
<evidence type="ECO:0000256" key="2">
    <source>
        <dbReference type="ARBA" id="ARBA00009726"/>
    </source>
</evidence>
<evidence type="ECO:0000256" key="9">
    <source>
        <dbReference type="ARBA" id="ARBA00023136"/>
    </source>
</evidence>
<name>A0A0C3QF31_9AGAM</name>
<organism evidence="14 15">
    <name type="scientific">Tulasnella calospora MUT 4182</name>
    <dbReference type="NCBI Taxonomy" id="1051891"/>
    <lineage>
        <taxon>Eukaryota</taxon>
        <taxon>Fungi</taxon>
        <taxon>Dikarya</taxon>
        <taxon>Basidiomycota</taxon>
        <taxon>Agaricomycotina</taxon>
        <taxon>Agaricomycetes</taxon>
        <taxon>Cantharellales</taxon>
        <taxon>Tulasnellaceae</taxon>
        <taxon>Tulasnella</taxon>
    </lineage>
</organism>
<dbReference type="SMART" id="SM00382">
    <property type="entry name" value="AAA"/>
    <property type="match status" value="2"/>
</dbReference>
<keyword evidence="5" id="KW-0547">Nucleotide-binding</keyword>
<evidence type="ECO:0000256" key="11">
    <source>
        <dbReference type="SAM" id="Phobius"/>
    </source>
</evidence>
<evidence type="ECO:0000256" key="6">
    <source>
        <dbReference type="ARBA" id="ARBA00022840"/>
    </source>
</evidence>
<dbReference type="CDD" id="cd03250">
    <property type="entry name" value="ABCC_MRP_domain1"/>
    <property type="match status" value="1"/>
</dbReference>
<dbReference type="CDD" id="cd03244">
    <property type="entry name" value="ABCC_MRP_domain2"/>
    <property type="match status" value="1"/>
</dbReference>
<feature type="transmembrane region" description="Helical" evidence="11">
    <location>
        <begin position="398"/>
        <end position="419"/>
    </location>
</feature>
<feature type="transmembrane region" description="Helical" evidence="11">
    <location>
        <begin position="966"/>
        <end position="985"/>
    </location>
</feature>
<dbReference type="Gene3D" id="3.40.50.300">
    <property type="entry name" value="P-loop containing nucleotide triphosphate hydrolases"/>
    <property type="match status" value="2"/>
</dbReference>
<sequence>MVSVHPPIHFDSRLTPNRFQVWVPRDPPQPPPKSLDDATITPLATANIISLLTYHWITPIITLGYQRPLQAPDLWKMDPSREADTLSSELDRSWARRVEEAKVWNDRLAKGEINPSLLKRTSWRLKSVFGKRSFAEQEETWRKSEGQKHASLVWALNDVLGAPFWLGGLFKVFGDTCQLMGPLVSKSLINFGQERMYRKATGQPDPGVGRGIAMAVGLALLTISASIGTHQFFWRSMNAGVLARCALISSLYKRGLKLTPKARSKHTNASLVNHMSTDISRIDYAAAWFHAVWTAPIQMMVCLALLIVQLGPSALAGFAVFVCLVPVQQRIMGLQIAKRKKSMKWTGERAGLLQELLGAMRIIKYFCYEVPFLQRIDHIRREELKGIASILLIKSANLSIALSVPVFASVLAFVVYSLAGHSLDPAVIFTSLSFFQLLRQPLIFLPRALSSYADAKNAVGRLTPVWEAETLEATTQIDPESKWAVQVQDADFQWEETAPPSSTTPQKGNGRGGKGRKTREKATPSTGAQTPAHRQEPFALRNVSLRIPRGQLYAIAGPVGSGKSSLLMALIGEMKQLRGPKTVFGGSISYCSQMAWIQNASLRENVLFGAEFEEERYWNAVQDASLLSDLEMLPDGDSTEIGEKGINLSGGQKQRVNIARALYHDSDIVILDDPLSAVDAHVGEALFNNAILGALKNKGKTVILVTHALHFLHHVDYIYNIVEGKIVEQGTYDQLVQNGQAFSQLLQEFSGKQTGNKDDETVEEELEDITKKNEVALSEARRKIDLKTLGKAVGTGKIEGRLMKSEKRSTGSIEKKVYSTYLKAGKGWWTVPLVVLSAILMQGASVISTYWLIWWQLDTFHRSTRFYMILYAVLGATQTVLLYAFGAAMSLLSLNACRNLHKQAIDKIFHAPMSFFDTTPLGRILGVFGKDIDVVDNPLSDSLLLFTITLVSALGSVIIITYVLHYFIIAVCVAVIGYWYFSAYYRESARELKRLDGNLRSLLYSHFAESLTGLSTIRAYGAEGRFLRDNEYFADLEDRALFLTCTNQRWLAIRLDFMGALLIFIVALLSAVGVGGANPAQIGLVLVYSVSLTQILGMVTRQSAEVENNMNAVERIVHYTRDDLIDQEAPHIIEDRRPPPEWPRGGAVQFKDVVMRYRPGLPPVLKGVTMDIKSGEKIGVVGRTGAGKSSLMIALYRIVELTEGSIWLDGIDISSIGLNDLRSKISIIPQDPLLFSGTVRSNLDPFSLYDDAKLYGALRRAHLVGPSNSTTDSSSKTVEAAAPPTRFTLDMPVEPEGANLSIGERSLLSLARALVRDEIKVVIMDEATASVDVETDAAIQDTISKEFGGKTLLCIAHRLRTIIRYDRVLVLDNGTIAEFDTPRNLFQVKNGIFRGLCEQSKIREEDLLP</sequence>
<dbReference type="InterPro" id="IPR003593">
    <property type="entry name" value="AAA+_ATPase"/>
</dbReference>
<dbReference type="HOGENOM" id="CLU_000604_27_3_1"/>
<dbReference type="InterPro" id="IPR011527">
    <property type="entry name" value="ABC1_TM_dom"/>
</dbReference>
<keyword evidence="4 11" id="KW-0812">Transmembrane</keyword>
<dbReference type="FunFam" id="3.40.50.300:FF:000565">
    <property type="entry name" value="ABC bile acid transporter"/>
    <property type="match status" value="1"/>
</dbReference>
<feature type="transmembrane region" description="Helical" evidence="11">
    <location>
        <begin position="207"/>
        <end position="227"/>
    </location>
</feature>
<dbReference type="GO" id="GO:0005524">
    <property type="term" value="F:ATP binding"/>
    <property type="evidence" value="ECO:0007669"/>
    <property type="project" value="UniProtKB-KW"/>
</dbReference>
<gene>
    <name evidence="14" type="ORF">M407DRAFT_20963</name>
</gene>
<dbReference type="InterPro" id="IPR003439">
    <property type="entry name" value="ABC_transporter-like_ATP-bd"/>
</dbReference>
<evidence type="ECO:0000256" key="10">
    <source>
        <dbReference type="SAM" id="MobiDB-lite"/>
    </source>
</evidence>
<proteinExistence type="inferred from homology"/>
<evidence type="ECO:0000256" key="4">
    <source>
        <dbReference type="ARBA" id="ARBA00022692"/>
    </source>
</evidence>
<evidence type="ECO:0008006" key="16">
    <source>
        <dbReference type="Google" id="ProtNLM"/>
    </source>
</evidence>
<dbReference type="Pfam" id="PF00005">
    <property type="entry name" value="ABC_tran"/>
    <property type="match status" value="2"/>
</dbReference>